<evidence type="ECO:0000256" key="15">
    <source>
        <dbReference type="HAMAP-Rule" id="MF_01347"/>
    </source>
</evidence>
<evidence type="ECO:0000256" key="14">
    <source>
        <dbReference type="ARBA" id="ARBA00059242"/>
    </source>
</evidence>
<dbReference type="InterPro" id="IPR050053">
    <property type="entry name" value="ATPase_alpha/beta_chains"/>
</dbReference>
<dbReference type="GO" id="GO:0046962">
    <property type="term" value="F:sodium-transporting ATPase activity, rotational mechanism"/>
    <property type="evidence" value="ECO:0007669"/>
    <property type="project" value="UniProtKB-EC"/>
</dbReference>
<dbReference type="FunFam" id="3.40.50.300:FF:000004">
    <property type="entry name" value="ATP synthase subunit beta"/>
    <property type="match status" value="1"/>
</dbReference>
<dbReference type="CDD" id="cd18110">
    <property type="entry name" value="ATP-synt_F1_beta_C"/>
    <property type="match status" value="1"/>
</dbReference>
<dbReference type="GO" id="GO:0045259">
    <property type="term" value="C:proton-transporting ATP synthase complex"/>
    <property type="evidence" value="ECO:0007669"/>
    <property type="project" value="UniProtKB-KW"/>
</dbReference>
<dbReference type="FunFam" id="2.40.10.170:FF:000005">
    <property type="entry name" value="ATP synthase subunit beta"/>
    <property type="match status" value="1"/>
</dbReference>
<dbReference type="PANTHER" id="PTHR15184:SF71">
    <property type="entry name" value="ATP SYNTHASE SUBUNIT BETA, MITOCHONDRIAL"/>
    <property type="match status" value="1"/>
</dbReference>
<comment type="catalytic activity">
    <reaction evidence="13">
        <text>4 Na(+)(in) + ATP + H2O = 4 Na(+)(out) + ADP + phosphate + H(+)</text>
        <dbReference type="Rhea" id="RHEA:58156"/>
        <dbReference type="ChEBI" id="CHEBI:15377"/>
        <dbReference type="ChEBI" id="CHEBI:15378"/>
        <dbReference type="ChEBI" id="CHEBI:29101"/>
        <dbReference type="ChEBI" id="CHEBI:30616"/>
        <dbReference type="ChEBI" id="CHEBI:43474"/>
        <dbReference type="ChEBI" id="CHEBI:456216"/>
        <dbReference type="EC" id="7.2.2.1"/>
    </reaction>
</comment>
<dbReference type="SUPFAM" id="SSF47917">
    <property type="entry name" value="C-terminal domain of alpha and beta subunits of F1 ATP synthase"/>
    <property type="match status" value="1"/>
</dbReference>
<evidence type="ECO:0000313" key="17">
    <source>
        <dbReference type="EMBL" id="KRO22830.1"/>
    </source>
</evidence>
<sequence length="470" mass="50787">MSTGKVVQVIGPVIDVEFPLNEELPAINSALNIKKNDGSTLVTEVAIELGDGVVRTIAMDGTEGLQRGLDVEDTGAPIEVPVGDKTLGRVFNVLGETIDSGEAFDSEAKRNPIHREPPAYDELNPSTEILETGIKVIDLLAPYIRGGKIGLFGGAGVGKTVLIQELIHNIAQEHNGISVFTGVGERTREGNDLYFEMKGSGVLEKTAMVYGQMNEPPGARMRVALTGLTIAEYFRDVEGQDVLLFIDNIFRFTQAGSEVSALLGRIPSAVGYQPTLATEMGQLQERITSTKKGSVTSIQAVYVPADDYTDPAPATTFAHLDATTNLERSLTQQGIYPAVDPLASTSSALDPEIVGEEHYQVATEVQHVLQRYRELQDIISILGMDELSDEEKTIVGRARRIQFFLSQNFSVAEQFTGQPGSYVPVDQTVAGFKGILDGKYDDLPEDAFRGVGPIEDVVKKAEQLTSAAKD</sequence>
<dbReference type="AlphaFoldDB" id="A0A0R2NAC1"/>
<evidence type="ECO:0000256" key="5">
    <source>
        <dbReference type="ARBA" id="ARBA00022741"/>
    </source>
</evidence>
<comment type="function">
    <text evidence="15">Produces ATP from ADP in the presence of a proton gradient across the membrane. The catalytic sites are hosted primarily by the beta subunits.</text>
</comment>
<keyword evidence="12 15" id="KW-0066">ATP synthesis</keyword>
<dbReference type="Gene3D" id="2.40.10.170">
    <property type="match status" value="1"/>
</dbReference>
<keyword evidence="3 15" id="KW-0813">Transport</keyword>
<evidence type="ECO:0000256" key="12">
    <source>
        <dbReference type="ARBA" id="ARBA00023310"/>
    </source>
</evidence>
<dbReference type="CDD" id="cd01133">
    <property type="entry name" value="F1-ATPase_beta_CD"/>
    <property type="match status" value="1"/>
</dbReference>
<comment type="caution">
    <text evidence="17">The sequence shown here is derived from an EMBL/GenBank/DDBJ whole genome shotgun (WGS) entry which is preliminary data.</text>
</comment>
<dbReference type="HAMAP" id="MF_01347">
    <property type="entry name" value="ATP_synth_beta_bact"/>
    <property type="match status" value="1"/>
</dbReference>
<keyword evidence="10 15" id="KW-0472">Membrane</keyword>
<dbReference type="SUPFAM" id="SSF50615">
    <property type="entry name" value="N-terminal domain of alpha and beta subunits of F1 ATP synthase"/>
    <property type="match status" value="1"/>
</dbReference>
<dbReference type="GO" id="GO:0005524">
    <property type="term" value="F:ATP binding"/>
    <property type="evidence" value="ECO:0007669"/>
    <property type="project" value="UniProtKB-UniRule"/>
</dbReference>
<dbReference type="InterPro" id="IPR005722">
    <property type="entry name" value="ATP_synth_F1_bsu"/>
</dbReference>
<accession>A0A0R2NAC1</accession>
<name>A0A0R2NAC1_9LACO</name>
<comment type="catalytic activity">
    <reaction evidence="15">
        <text>ATP + H2O + 4 H(+)(in) = ADP + phosphate + 5 H(+)(out)</text>
        <dbReference type="Rhea" id="RHEA:57720"/>
        <dbReference type="ChEBI" id="CHEBI:15377"/>
        <dbReference type="ChEBI" id="CHEBI:15378"/>
        <dbReference type="ChEBI" id="CHEBI:30616"/>
        <dbReference type="ChEBI" id="CHEBI:43474"/>
        <dbReference type="ChEBI" id="CHEBI:456216"/>
        <dbReference type="EC" id="7.1.2.2"/>
    </reaction>
</comment>
<proteinExistence type="inferred from homology"/>
<keyword evidence="18" id="KW-1185">Reference proteome</keyword>
<keyword evidence="11 15" id="KW-0139">CF(1)</keyword>
<dbReference type="InterPro" id="IPR055190">
    <property type="entry name" value="ATP-synt_VA_C"/>
</dbReference>
<evidence type="ECO:0000256" key="4">
    <source>
        <dbReference type="ARBA" id="ARBA00022475"/>
    </source>
</evidence>
<comment type="function">
    <text evidence="14">Produces ATP from ADP in the presence of a sodium ion gradient across the membrane. The beta chain is the catalytic subunit.</text>
</comment>
<keyword evidence="8 15" id="KW-1278">Translocase</keyword>
<gene>
    <name evidence="15" type="primary">atpD</name>
    <name evidence="17" type="ORF">IV88_GL001094</name>
</gene>
<dbReference type="Proteomes" id="UP000051249">
    <property type="component" value="Unassembled WGS sequence"/>
</dbReference>
<dbReference type="Pfam" id="PF02874">
    <property type="entry name" value="ATP-synt_ab_N"/>
    <property type="match status" value="1"/>
</dbReference>
<dbReference type="EC" id="7.1.2.2" evidence="15"/>
<dbReference type="InterPro" id="IPR027417">
    <property type="entry name" value="P-loop_NTPase"/>
</dbReference>
<dbReference type="CDD" id="cd18115">
    <property type="entry name" value="ATP-synt_F1_beta_N"/>
    <property type="match status" value="1"/>
</dbReference>
<dbReference type="InterPro" id="IPR004100">
    <property type="entry name" value="ATPase_F1/V1/A1_a/bsu_N"/>
</dbReference>
<dbReference type="Gene3D" id="3.40.50.300">
    <property type="entry name" value="P-loop containing nucleotide triphosphate hydrolases"/>
    <property type="match status" value="1"/>
</dbReference>
<comment type="similarity">
    <text evidence="2 15">Belongs to the ATPase alpha/beta chains family.</text>
</comment>
<keyword evidence="4 15" id="KW-1003">Cell membrane</keyword>
<evidence type="ECO:0000256" key="2">
    <source>
        <dbReference type="ARBA" id="ARBA00008936"/>
    </source>
</evidence>
<protein>
    <recommendedName>
        <fullName evidence="15">ATP synthase subunit beta</fullName>
        <ecNumber evidence="15">7.1.2.2</ecNumber>
    </recommendedName>
    <alternativeName>
        <fullName evidence="15">ATP synthase F1 sector subunit beta</fullName>
    </alternativeName>
    <alternativeName>
        <fullName evidence="15">F-ATPase subunit beta</fullName>
    </alternativeName>
</protein>
<keyword evidence="6 15" id="KW-0375">Hydrogen ion transport</keyword>
<dbReference type="InterPro" id="IPR020003">
    <property type="entry name" value="ATPase_a/bsu_AS"/>
</dbReference>
<dbReference type="NCBIfam" id="TIGR01039">
    <property type="entry name" value="atpD"/>
    <property type="match status" value="1"/>
</dbReference>
<dbReference type="GO" id="GO:0005886">
    <property type="term" value="C:plasma membrane"/>
    <property type="evidence" value="ECO:0007669"/>
    <property type="project" value="UniProtKB-SubCell"/>
</dbReference>
<organism evidence="17 18">
    <name type="scientific">Pediococcus argentinicus</name>
    <dbReference type="NCBI Taxonomy" id="480391"/>
    <lineage>
        <taxon>Bacteria</taxon>
        <taxon>Bacillati</taxon>
        <taxon>Bacillota</taxon>
        <taxon>Bacilli</taxon>
        <taxon>Lactobacillales</taxon>
        <taxon>Lactobacillaceae</taxon>
        <taxon>Pediococcus</taxon>
    </lineage>
</organism>
<dbReference type="InterPro" id="IPR036121">
    <property type="entry name" value="ATPase_F1/V1/A1_a/bsu_N_sf"/>
</dbReference>
<dbReference type="PATRIC" id="fig|480391.4.peg.1110"/>
<dbReference type="InterPro" id="IPR000194">
    <property type="entry name" value="ATPase_F1/V1/A1_a/bsu_nucl-bd"/>
</dbReference>
<evidence type="ECO:0000256" key="6">
    <source>
        <dbReference type="ARBA" id="ARBA00022781"/>
    </source>
</evidence>
<dbReference type="RefSeq" id="WP_057800288.1">
    <property type="nucleotide sequence ID" value="NZ_BJZZ01000034.1"/>
</dbReference>
<evidence type="ECO:0000256" key="13">
    <source>
        <dbReference type="ARBA" id="ARBA00052325"/>
    </source>
</evidence>
<dbReference type="EMBL" id="JQCQ01000034">
    <property type="protein sequence ID" value="KRO22830.1"/>
    <property type="molecule type" value="Genomic_DNA"/>
</dbReference>
<keyword evidence="5 15" id="KW-0547">Nucleotide-binding</keyword>
<keyword evidence="9 15" id="KW-0406">Ion transport</keyword>
<dbReference type="FunFam" id="1.10.1140.10:FF:000001">
    <property type="entry name" value="ATP synthase subunit beta"/>
    <property type="match status" value="1"/>
</dbReference>
<evidence type="ECO:0000256" key="10">
    <source>
        <dbReference type="ARBA" id="ARBA00023136"/>
    </source>
</evidence>
<dbReference type="Pfam" id="PF22919">
    <property type="entry name" value="ATP-synt_VA_C"/>
    <property type="match status" value="1"/>
</dbReference>
<dbReference type="PANTHER" id="PTHR15184">
    <property type="entry name" value="ATP SYNTHASE"/>
    <property type="match status" value="1"/>
</dbReference>
<evidence type="ECO:0000256" key="8">
    <source>
        <dbReference type="ARBA" id="ARBA00022967"/>
    </source>
</evidence>
<evidence type="ECO:0000256" key="1">
    <source>
        <dbReference type="ARBA" id="ARBA00004202"/>
    </source>
</evidence>
<dbReference type="GO" id="GO:0046933">
    <property type="term" value="F:proton-transporting ATP synthase activity, rotational mechanism"/>
    <property type="evidence" value="ECO:0007669"/>
    <property type="project" value="UniProtKB-UniRule"/>
</dbReference>
<keyword evidence="7 15" id="KW-0067">ATP-binding</keyword>
<dbReference type="InterPro" id="IPR024034">
    <property type="entry name" value="ATPase_F1/V1_b/a_C"/>
</dbReference>
<evidence type="ECO:0000256" key="7">
    <source>
        <dbReference type="ARBA" id="ARBA00022840"/>
    </source>
</evidence>
<dbReference type="Pfam" id="PF00006">
    <property type="entry name" value="ATP-synt_ab"/>
    <property type="match status" value="1"/>
</dbReference>
<dbReference type="InterPro" id="IPR003593">
    <property type="entry name" value="AAA+_ATPase"/>
</dbReference>
<evidence type="ECO:0000256" key="11">
    <source>
        <dbReference type="ARBA" id="ARBA00023196"/>
    </source>
</evidence>
<reference evidence="17 18" key="1">
    <citation type="journal article" date="2015" name="Genome Announc.">
        <title>Expanding the biotechnology potential of lactobacilli through comparative genomics of 213 strains and associated genera.</title>
        <authorList>
            <person name="Sun Z."/>
            <person name="Harris H.M."/>
            <person name="McCann A."/>
            <person name="Guo C."/>
            <person name="Argimon S."/>
            <person name="Zhang W."/>
            <person name="Yang X."/>
            <person name="Jeffery I.B."/>
            <person name="Cooney J.C."/>
            <person name="Kagawa T.F."/>
            <person name="Liu W."/>
            <person name="Song Y."/>
            <person name="Salvetti E."/>
            <person name="Wrobel A."/>
            <person name="Rasinkangas P."/>
            <person name="Parkhill J."/>
            <person name="Rea M.C."/>
            <person name="O'Sullivan O."/>
            <person name="Ritari J."/>
            <person name="Douillard F.P."/>
            <person name="Paul Ross R."/>
            <person name="Yang R."/>
            <person name="Briner A.E."/>
            <person name="Felis G.E."/>
            <person name="de Vos W.M."/>
            <person name="Barrangou R."/>
            <person name="Klaenhammer T.R."/>
            <person name="Caufield P.W."/>
            <person name="Cui Y."/>
            <person name="Zhang H."/>
            <person name="O'Toole P.W."/>
        </authorList>
    </citation>
    <scope>NUCLEOTIDE SEQUENCE [LARGE SCALE GENOMIC DNA]</scope>
    <source>
        <strain evidence="17 18">DSM 23026</strain>
    </source>
</reference>
<dbReference type="OrthoDB" id="9801639at2"/>
<dbReference type="SMART" id="SM00382">
    <property type="entry name" value="AAA"/>
    <property type="match status" value="1"/>
</dbReference>
<feature type="binding site" evidence="15">
    <location>
        <begin position="153"/>
        <end position="160"/>
    </location>
    <ligand>
        <name>ATP</name>
        <dbReference type="ChEBI" id="CHEBI:30616"/>
    </ligand>
</feature>
<dbReference type="Gene3D" id="1.10.1140.10">
    <property type="entry name" value="Bovine Mitochondrial F1-atpase, Atp Synthase Beta Chain, Chain D, domain 3"/>
    <property type="match status" value="1"/>
</dbReference>
<feature type="domain" description="AAA+ ATPase" evidence="16">
    <location>
        <begin position="145"/>
        <end position="330"/>
    </location>
</feature>
<evidence type="ECO:0000313" key="18">
    <source>
        <dbReference type="Proteomes" id="UP000051249"/>
    </source>
</evidence>
<evidence type="ECO:0000256" key="3">
    <source>
        <dbReference type="ARBA" id="ARBA00022448"/>
    </source>
</evidence>
<evidence type="ECO:0000259" key="16">
    <source>
        <dbReference type="SMART" id="SM00382"/>
    </source>
</evidence>
<evidence type="ECO:0000256" key="9">
    <source>
        <dbReference type="ARBA" id="ARBA00023065"/>
    </source>
</evidence>
<dbReference type="PROSITE" id="PS00152">
    <property type="entry name" value="ATPASE_ALPHA_BETA"/>
    <property type="match status" value="1"/>
</dbReference>
<dbReference type="SUPFAM" id="SSF52540">
    <property type="entry name" value="P-loop containing nucleoside triphosphate hydrolases"/>
    <property type="match status" value="1"/>
</dbReference>
<comment type="subcellular location">
    <subcellularLocation>
        <location evidence="1 15">Cell membrane</location>
        <topology evidence="1 15">Peripheral membrane protein</topology>
    </subcellularLocation>
</comment>